<dbReference type="EMBL" id="BNCD01000034">
    <property type="protein sequence ID" value="GHH88284.1"/>
    <property type="molecule type" value="Genomic_DNA"/>
</dbReference>
<dbReference type="Pfam" id="PF20611">
    <property type="entry name" value="DUF6801"/>
    <property type="match status" value="1"/>
</dbReference>
<sequence>MKSTVRIAAASGMVAVFAGVVGAGSAQAQSVSRTLLYSCNLSVVHVPVKGVVHAEVPDGAVAGRATGTSTISVGTTLDAQYVDVLRTLEVASVETTLETGIEVTGAGGTRSIPLRLTAPELRLPSSGSMRVTASGTVPGQTFGTPGTVSLHAGDFTLHATAVKTDGEKIRNVNVSCALKTEHDVLASVQVQAAGSGTSSTDPSSAGHRQTAGADLGGDELADTGQSTAWLIPVSAGTAAAGAAAVGTVWLRRRRSGQHT</sequence>
<comment type="caution">
    <text evidence="5">The sequence shown here is derived from an EMBL/GenBank/DDBJ whole genome shotgun (WGS) entry which is preliminary data.</text>
</comment>
<dbReference type="InterPro" id="IPR046542">
    <property type="entry name" value="DUF6801"/>
</dbReference>
<gene>
    <name evidence="5" type="ORF">GCM10018793_67440</name>
</gene>
<protein>
    <recommendedName>
        <fullName evidence="4">DUF6801 domain-containing protein</fullName>
    </recommendedName>
</protein>
<feature type="region of interest" description="Disordered" evidence="1">
    <location>
        <begin position="191"/>
        <end position="219"/>
    </location>
</feature>
<keyword evidence="2" id="KW-1133">Transmembrane helix</keyword>
<dbReference type="AlphaFoldDB" id="A0A919L9E3"/>
<keyword evidence="6" id="KW-1185">Reference proteome</keyword>
<dbReference type="RefSeq" id="WP_189938712.1">
    <property type="nucleotide sequence ID" value="NZ_BNCD01000034.1"/>
</dbReference>
<reference evidence="5" key="2">
    <citation type="submission" date="2020-09" db="EMBL/GenBank/DDBJ databases">
        <authorList>
            <person name="Sun Q."/>
            <person name="Ohkuma M."/>
        </authorList>
    </citation>
    <scope>NUCLEOTIDE SEQUENCE</scope>
    <source>
        <strain evidence="5">JCM 5069</strain>
    </source>
</reference>
<evidence type="ECO:0000313" key="5">
    <source>
        <dbReference type="EMBL" id="GHH88284.1"/>
    </source>
</evidence>
<accession>A0A919L9E3</accession>
<organism evidence="5 6">
    <name type="scientific">Streptomyces sulfonofaciens</name>
    <dbReference type="NCBI Taxonomy" id="68272"/>
    <lineage>
        <taxon>Bacteria</taxon>
        <taxon>Bacillati</taxon>
        <taxon>Actinomycetota</taxon>
        <taxon>Actinomycetes</taxon>
        <taxon>Kitasatosporales</taxon>
        <taxon>Streptomycetaceae</taxon>
        <taxon>Streptomyces</taxon>
    </lineage>
</organism>
<keyword evidence="3" id="KW-0732">Signal</keyword>
<dbReference type="Gene3D" id="2.160.20.120">
    <property type="match status" value="1"/>
</dbReference>
<keyword evidence="2" id="KW-0812">Transmembrane</keyword>
<feature type="compositionally biased region" description="Polar residues" evidence="1">
    <location>
        <begin position="191"/>
        <end position="207"/>
    </location>
</feature>
<keyword evidence="2" id="KW-0472">Membrane</keyword>
<proteinExistence type="predicted"/>
<feature type="signal peptide" evidence="3">
    <location>
        <begin position="1"/>
        <end position="28"/>
    </location>
</feature>
<feature type="domain" description="DUF6801" evidence="4">
    <location>
        <begin position="37"/>
        <end position="183"/>
    </location>
</feature>
<evidence type="ECO:0000313" key="6">
    <source>
        <dbReference type="Proteomes" id="UP000603708"/>
    </source>
</evidence>
<feature type="chain" id="PRO_5038077315" description="DUF6801 domain-containing protein" evidence="3">
    <location>
        <begin position="29"/>
        <end position="259"/>
    </location>
</feature>
<evidence type="ECO:0000256" key="3">
    <source>
        <dbReference type="SAM" id="SignalP"/>
    </source>
</evidence>
<dbReference type="Proteomes" id="UP000603708">
    <property type="component" value="Unassembled WGS sequence"/>
</dbReference>
<feature type="transmembrane region" description="Helical" evidence="2">
    <location>
        <begin position="229"/>
        <end position="250"/>
    </location>
</feature>
<name>A0A919L9E3_9ACTN</name>
<evidence type="ECO:0000259" key="4">
    <source>
        <dbReference type="Pfam" id="PF20611"/>
    </source>
</evidence>
<evidence type="ECO:0000256" key="1">
    <source>
        <dbReference type="SAM" id="MobiDB-lite"/>
    </source>
</evidence>
<reference evidence="5" key="1">
    <citation type="journal article" date="2014" name="Int. J. Syst. Evol. Microbiol.">
        <title>Complete genome sequence of Corynebacterium casei LMG S-19264T (=DSM 44701T), isolated from a smear-ripened cheese.</title>
        <authorList>
            <consortium name="US DOE Joint Genome Institute (JGI-PGF)"/>
            <person name="Walter F."/>
            <person name="Albersmeier A."/>
            <person name="Kalinowski J."/>
            <person name="Ruckert C."/>
        </authorList>
    </citation>
    <scope>NUCLEOTIDE SEQUENCE</scope>
    <source>
        <strain evidence="5">JCM 5069</strain>
    </source>
</reference>
<evidence type="ECO:0000256" key="2">
    <source>
        <dbReference type="SAM" id="Phobius"/>
    </source>
</evidence>